<evidence type="ECO:0000313" key="2">
    <source>
        <dbReference type="EMBL" id="PVH31093.1"/>
    </source>
</evidence>
<protein>
    <submittedName>
        <fullName evidence="2">Uncharacterized protein</fullName>
    </submittedName>
</protein>
<reference evidence="2" key="1">
    <citation type="submission" date="2018-04" db="EMBL/GenBank/DDBJ databases">
        <title>WGS assembly of Panicum hallii.</title>
        <authorList>
            <person name="Lovell J."/>
            <person name="Jenkins J."/>
            <person name="Lowry D."/>
            <person name="Mamidi S."/>
            <person name="Sreedasyam A."/>
            <person name="Weng X."/>
            <person name="Barry K."/>
            <person name="Bonette J."/>
            <person name="Campitelli B."/>
            <person name="Daum C."/>
            <person name="Gordon S."/>
            <person name="Gould B."/>
            <person name="Lipzen A."/>
            <person name="Macqueen A."/>
            <person name="Palacio-Mejia J."/>
            <person name="Plott C."/>
            <person name="Shakirov E."/>
            <person name="Shu S."/>
            <person name="Yoshinaga Y."/>
            <person name="Zane M."/>
            <person name="Rokhsar D."/>
            <person name="Grimwood J."/>
            <person name="Schmutz J."/>
            <person name="Juenger T."/>
        </authorList>
    </citation>
    <scope>NUCLEOTIDE SEQUENCE [LARGE SCALE GENOMIC DNA]</scope>
    <source>
        <strain evidence="2">FIL2</strain>
    </source>
</reference>
<sequence length="142" mass="15492">MGWKCRVTTRLEREIVKTKTPYNIMAQAKACLLEPKKPEKQVKSSRRITVERPKKKAGEESKGDGGPSSPHLFFSPENGMRSTLRAHPKQLESQVDPIPSTVAVASSPNSFSALRLRAPSSEFPHISIAPAGTSHAPQAPPL</sequence>
<dbReference type="Gramene" id="PVH31093">
    <property type="protein sequence ID" value="PVH31093"/>
    <property type="gene ID" value="PAHAL_9G054900"/>
</dbReference>
<name>A0A2T8I084_9POAL</name>
<feature type="compositionally biased region" description="Basic and acidic residues" evidence="1">
    <location>
        <begin position="34"/>
        <end position="63"/>
    </location>
</feature>
<feature type="region of interest" description="Disordered" evidence="1">
    <location>
        <begin position="33"/>
        <end position="96"/>
    </location>
</feature>
<proteinExistence type="predicted"/>
<evidence type="ECO:0000256" key="1">
    <source>
        <dbReference type="SAM" id="MobiDB-lite"/>
    </source>
</evidence>
<dbReference type="Proteomes" id="UP000243499">
    <property type="component" value="Chromosome 9"/>
</dbReference>
<dbReference type="AlphaFoldDB" id="A0A2T8I084"/>
<organism evidence="2">
    <name type="scientific">Panicum hallii</name>
    <dbReference type="NCBI Taxonomy" id="206008"/>
    <lineage>
        <taxon>Eukaryota</taxon>
        <taxon>Viridiplantae</taxon>
        <taxon>Streptophyta</taxon>
        <taxon>Embryophyta</taxon>
        <taxon>Tracheophyta</taxon>
        <taxon>Spermatophyta</taxon>
        <taxon>Magnoliopsida</taxon>
        <taxon>Liliopsida</taxon>
        <taxon>Poales</taxon>
        <taxon>Poaceae</taxon>
        <taxon>PACMAD clade</taxon>
        <taxon>Panicoideae</taxon>
        <taxon>Panicodae</taxon>
        <taxon>Paniceae</taxon>
        <taxon>Panicinae</taxon>
        <taxon>Panicum</taxon>
        <taxon>Panicum sect. Panicum</taxon>
    </lineage>
</organism>
<dbReference type="EMBL" id="CM008054">
    <property type="protein sequence ID" value="PVH31093.1"/>
    <property type="molecule type" value="Genomic_DNA"/>
</dbReference>
<accession>A0A2T8I084</accession>
<gene>
    <name evidence="2" type="ORF">PAHAL_9G054900</name>
</gene>